<feature type="transmembrane region" description="Helical" evidence="9">
    <location>
        <begin position="326"/>
        <end position="345"/>
    </location>
</feature>
<dbReference type="GO" id="GO:0016763">
    <property type="term" value="F:pentosyltransferase activity"/>
    <property type="evidence" value="ECO:0007669"/>
    <property type="project" value="TreeGrafter"/>
</dbReference>
<evidence type="ECO:0000256" key="2">
    <source>
        <dbReference type="ARBA" id="ARBA00022475"/>
    </source>
</evidence>
<keyword evidence="6 9" id="KW-1133">Transmembrane helix</keyword>
<evidence type="ECO:0000256" key="4">
    <source>
        <dbReference type="ARBA" id="ARBA00022679"/>
    </source>
</evidence>
<dbReference type="PANTHER" id="PTHR33908:SF11">
    <property type="entry name" value="MEMBRANE PROTEIN"/>
    <property type="match status" value="1"/>
</dbReference>
<keyword evidence="11" id="KW-1185">Reference proteome</keyword>
<feature type="transmembrane region" description="Helical" evidence="9">
    <location>
        <begin position="389"/>
        <end position="408"/>
    </location>
</feature>
<dbReference type="InParanoid" id="A0A212QR32"/>
<feature type="transmembrane region" description="Helical" evidence="9">
    <location>
        <begin position="251"/>
        <end position="271"/>
    </location>
</feature>
<dbReference type="PANTHER" id="PTHR33908">
    <property type="entry name" value="MANNOSYLTRANSFERASE YKCB-RELATED"/>
    <property type="match status" value="1"/>
</dbReference>
<sequence>MRPIHLLLLSFALIGALFQIATPLFETPDELWHVGMAAHLARGGGLPVQRPGEDTPWRQEGSQPPLYYAMLAAFSRLFRWPLEDLEAVRVENRHPSPGNAELPDNKNMALHGSWERFPWPGAVGTLHRWRLISLLLGLITVGAIYAAVRTVAPGRPRWALGTAALTAWNPMFPFVMSAINNDTLINALSALTLWALARLWRYGMTWPRAILLGLLLGLAALSKLSGLALWIFTAGVLFALAWERRLRIRSLLFHGILIYAIAGLLSGWWFLRNWMLYGDPTGLNAMLEIFGRRSVTPAQLLAEARGFVWSFWAVWGWFNIVADPPVYFFLETWLLLSGIGAAFAIHRAWRRPDPEAWALWAGALGYTGLIFAGLVRWTSMTSASQGRLMFPAIGPIAWMLWVGWESIVERGIPWGRTVGRWAPAVIWMAVAWIAPIRYIAPTYAGPTPIRELPPQARRVEAVFGDRLRLLGYLPGTVTLGGALHLTLFWECLEPTARPWSAFLHPVRTPLVQDVRQVDRHPGRGLFSTTDCRPGFRFADPYWVPVGTGNIPPAVIRLHVGLYEADTGWIAPARDGRGRPVEYVILEAGKLRGTSVLSPAVPLNVRVGPARLIGVDRPAEVRRGEVMTVTLYWQVEAVPSTEWRVFLHLGDPDQPPRAQHDGPPALGELPSSWWEPGDRFADPHPLWIPGDLPPGLYGLRAGLYQPGGERAEVVMPDGERPPHRAVELGEIRVLP</sequence>
<dbReference type="InterPro" id="IPR050297">
    <property type="entry name" value="LipidA_mod_glycosyltrf_83"/>
</dbReference>
<evidence type="ECO:0000256" key="9">
    <source>
        <dbReference type="SAM" id="Phobius"/>
    </source>
</evidence>
<protein>
    <recommendedName>
        <fullName evidence="12">4-amino-4-deoxy-L-arabinose transferase and related glycosyltransferases of PMT family</fullName>
    </recommendedName>
</protein>
<proteinExistence type="predicted"/>
<evidence type="ECO:0000313" key="10">
    <source>
        <dbReference type="EMBL" id="SNB61796.1"/>
    </source>
</evidence>
<dbReference type="Proteomes" id="UP000197025">
    <property type="component" value="Unassembled WGS sequence"/>
</dbReference>
<reference evidence="11" key="1">
    <citation type="submission" date="2017-06" db="EMBL/GenBank/DDBJ databases">
        <authorList>
            <person name="Varghese N."/>
            <person name="Submissions S."/>
        </authorList>
    </citation>
    <scope>NUCLEOTIDE SEQUENCE [LARGE SCALE GENOMIC DNA]</scope>
    <source>
        <strain evidence="11">JAD2</strain>
    </source>
</reference>
<feature type="region of interest" description="Disordered" evidence="8">
    <location>
        <begin position="651"/>
        <end position="673"/>
    </location>
</feature>
<dbReference type="GO" id="GO:0005886">
    <property type="term" value="C:plasma membrane"/>
    <property type="evidence" value="ECO:0007669"/>
    <property type="project" value="UniProtKB-SubCell"/>
</dbReference>
<name>A0A212QR32_9CHLR</name>
<feature type="transmembrane region" description="Helical" evidence="9">
    <location>
        <begin position="420"/>
        <end position="440"/>
    </location>
</feature>
<keyword evidence="7 9" id="KW-0472">Membrane</keyword>
<evidence type="ECO:0000256" key="7">
    <source>
        <dbReference type="ARBA" id="ARBA00023136"/>
    </source>
</evidence>
<keyword evidence="3" id="KW-0328">Glycosyltransferase</keyword>
<evidence type="ECO:0000256" key="8">
    <source>
        <dbReference type="SAM" id="MobiDB-lite"/>
    </source>
</evidence>
<accession>A0A212QR32</accession>
<feature type="transmembrane region" description="Helical" evidence="9">
    <location>
        <begin position="209"/>
        <end position="239"/>
    </location>
</feature>
<feature type="transmembrane region" description="Helical" evidence="9">
    <location>
        <begin position="357"/>
        <end position="377"/>
    </location>
</feature>
<dbReference type="AlphaFoldDB" id="A0A212QR32"/>
<keyword evidence="2" id="KW-1003">Cell membrane</keyword>
<feature type="transmembrane region" description="Helical" evidence="9">
    <location>
        <begin position="129"/>
        <end position="148"/>
    </location>
</feature>
<organism evidence="10 11">
    <name type="scientific">Thermoflexus hugenholtzii JAD2</name>
    <dbReference type="NCBI Taxonomy" id="877466"/>
    <lineage>
        <taxon>Bacteria</taxon>
        <taxon>Bacillati</taxon>
        <taxon>Chloroflexota</taxon>
        <taxon>Thermoflexia</taxon>
        <taxon>Thermoflexales</taxon>
        <taxon>Thermoflexaceae</taxon>
        <taxon>Thermoflexus</taxon>
    </lineage>
</organism>
<dbReference type="OrthoDB" id="158419at2"/>
<gene>
    <name evidence="10" type="ORF">SAMN02746019_00004320</name>
</gene>
<evidence type="ECO:0000256" key="5">
    <source>
        <dbReference type="ARBA" id="ARBA00022692"/>
    </source>
</evidence>
<evidence type="ECO:0008006" key="12">
    <source>
        <dbReference type="Google" id="ProtNLM"/>
    </source>
</evidence>
<keyword evidence="4" id="KW-0808">Transferase</keyword>
<evidence type="ECO:0000256" key="1">
    <source>
        <dbReference type="ARBA" id="ARBA00004651"/>
    </source>
</evidence>
<dbReference type="RefSeq" id="WP_088570619.1">
    <property type="nucleotide sequence ID" value="NZ_FYEK01000018.1"/>
</dbReference>
<comment type="subcellular location">
    <subcellularLocation>
        <location evidence="1">Cell membrane</location>
        <topology evidence="1">Multi-pass membrane protein</topology>
    </subcellularLocation>
</comment>
<keyword evidence="5 9" id="KW-0812">Transmembrane</keyword>
<dbReference type="EMBL" id="FYEK01000018">
    <property type="protein sequence ID" value="SNB61796.1"/>
    <property type="molecule type" value="Genomic_DNA"/>
</dbReference>
<dbReference type="GO" id="GO:0009103">
    <property type="term" value="P:lipopolysaccharide biosynthetic process"/>
    <property type="evidence" value="ECO:0007669"/>
    <property type="project" value="UniProtKB-ARBA"/>
</dbReference>
<evidence type="ECO:0000256" key="3">
    <source>
        <dbReference type="ARBA" id="ARBA00022676"/>
    </source>
</evidence>
<evidence type="ECO:0000313" key="11">
    <source>
        <dbReference type="Proteomes" id="UP000197025"/>
    </source>
</evidence>
<evidence type="ECO:0000256" key="6">
    <source>
        <dbReference type="ARBA" id="ARBA00022989"/>
    </source>
</evidence>